<dbReference type="AlphaFoldDB" id="A0A9W6NSG6"/>
<proteinExistence type="predicted"/>
<dbReference type="PANTHER" id="PTHR36222">
    <property type="entry name" value="SERINE PROTEASE INHIBITOR RV3364C"/>
    <property type="match status" value="1"/>
</dbReference>
<comment type="caution">
    <text evidence="3">The sequence shown here is derived from an EMBL/GenBank/DDBJ whole genome shotgun (WGS) entry which is preliminary data.</text>
</comment>
<organism evidence="3 4">
    <name type="scientific">Dactylosporangium matsuzakiense</name>
    <dbReference type="NCBI Taxonomy" id="53360"/>
    <lineage>
        <taxon>Bacteria</taxon>
        <taxon>Bacillati</taxon>
        <taxon>Actinomycetota</taxon>
        <taxon>Actinomycetes</taxon>
        <taxon>Micromonosporales</taxon>
        <taxon>Micromonosporaceae</taxon>
        <taxon>Dactylosporangium</taxon>
    </lineage>
</organism>
<evidence type="ECO:0000313" key="4">
    <source>
        <dbReference type="Proteomes" id="UP001143480"/>
    </source>
</evidence>
<dbReference type="Gene3D" id="3.30.450.30">
    <property type="entry name" value="Dynein light chain 2a, cytoplasmic"/>
    <property type="match status" value="1"/>
</dbReference>
<dbReference type="Pfam" id="PF03259">
    <property type="entry name" value="Robl_LC7"/>
    <property type="match status" value="1"/>
</dbReference>
<evidence type="ECO:0000259" key="2">
    <source>
        <dbReference type="SMART" id="SM00960"/>
    </source>
</evidence>
<dbReference type="SUPFAM" id="SSF103196">
    <property type="entry name" value="Roadblock/LC7 domain"/>
    <property type="match status" value="1"/>
</dbReference>
<feature type="region of interest" description="Disordered" evidence="1">
    <location>
        <begin position="1"/>
        <end position="28"/>
    </location>
</feature>
<gene>
    <name evidence="3" type="ORF">GCM10017581_090680</name>
</gene>
<dbReference type="SMART" id="SM00960">
    <property type="entry name" value="Robl_LC7"/>
    <property type="match status" value="1"/>
</dbReference>
<reference evidence="3" key="2">
    <citation type="submission" date="2023-01" db="EMBL/GenBank/DDBJ databases">
        <authorList>
            <person name="Sun Q."/>
            <person name="Evtushenko L."/>
        </authorList>
    </citation>
    <scope>NUCLEOTIDE SEQUENCE</scope>
    <source>
        <strain evidence="3">VKM Ac-1321</strain>
    </source>
</reference>
<sequence>MTAPERSGAAGHHRGSPDVGRPERSGGRVTGALESLSWLLDSFAQPLEGVAHVIAVSADGLLLAATGDLPPDRAEQLASITAGLVSLTYGAARHFEGGQVQQTIVHMEAGYLILMAISDGSSLVVLAARSCDVGHVGYEMALLVERVGQSLVSPPRETVSP</sequence>
<dbReference type="InterPro" id="IPR004942">
    <property type="entry name" value="Roadblock/LAMTOR2_dom"/>
</dbReference>
<name>A0A9W6NSG6_9ACTN</name>
<dbReference type="PANTHER" id="PTHR36222:SF1">
    <property type="entry name" value="SERINE PROTEASE INHIBITOR RV3364C"/>
    <property type="match status" value="1"/>
</dbReference>
<keyword evidence="4" id="KW-1185">Reference proteome</keyword>
<dbReference type="Proteomes" id="UP001143480">
    <property type="component" value="Unassembled WGS sequence"/>
</dbReference>
<dbReference type="EMBL" id="BSFP01000092">
    <property type="protein sequence ID" value="GLL07316.1"/>
    <property type="molecule type" value="Genomic_DNA"/>
</dbReference>
<protein>
    <recommendedName>
        <fullName evidence="2">Roadblock/LAMTOR2 domain-containing protein</fullName>
    </recommendedName>
</protein>
<accession>A0A9W6NSG6</accession>
<evidence type="ECO:0000256" key="1">
    <source>
        <dbReference type="SAM" id="MobiDB-lite"/>
    </source>
</evidence>
<feature type="domain" description="Roadblock/LAMTOR2" evidence="2">
    <location>
        <begin position="37"/>
        <end position="127"/>
    </location>
</feature>
<evidence type="ECO:0000313" key="3">
    <source>
        <dbReference type="EMBL" id="GLL07316.1"/>
    </source>
</evidence>
<reference evidence="3" key="1">
    <citation type="journal article" date="2014" name="Int. J. Syst. Evol. Microbiol.">
        <title>Complete genome sequence of Corynebacterium casei LMG S-19264T (=DSM 44701T), isolated from a smear-ripened cheese.</title>
        <authorList>
            <consortium name="US DOE Joint Genome Institute (JGI-PGF)"/>
            <person name="Walter F."/>
            <person name="Albersmeier A."/>
            <person name="Kalinowski J."/>
            <person name="Ruckert C."/>
        </authorList>
    </citation>
    <scope>NUCLEOTIDE SEQUENCE</scope>
    <source>
        <strain evidence="3">VKM Ac-1321</strain>
    </source>
</reference>
<dbReference type="InterPro" id="IPR053141">
    <property type="entry name" value="Mycobact_SerProt_Inhib_Rv3364c"/>
</dbReference>